<dbReference type="GeneID" id="81408051"/>
<keyword evidence="10" id="KW-1185">Reference proteome</keyword>
<gene>
    <name evidence="9" type="ORF">N7515_008137</name>
</gene>
<feature type="region of interest" description="Disordered" evidence="7">
    <location>
        <begin position="55"/>
        <end position="93"/>
    </location>
</feature>
<dbReference type="PANTHER" id="PTHR31313">
    <property type="entry name" value="TY1 ENHANCER ACTIVATOR"/>
    <property type="match status" value="1"/>
</dbReference>
<feature type="compositionally biased region" description="Polar residues" evidence="7">
    <location>
        <begin position="61"/>
        <end position="70"/>
    </location>
</feature>
<dbReference type="Proteomes" id="UP001149079">
    <property type="component" value="Unassembled WGS sequence"/>
</dbReference>
<keyword evidence="6" id="KW-0539">Nucleus</keyword>
<feature type="region of interest" description="Disordered" evidence="7">
    <location>
        <begin position="113"/>
        <end position="141"/>
    </location>
</feature>
<evidence type="ECO:0000313" key="9">
    <source>
        <dbReference type="EMBL" id="KAJ5124312.1"/>
    </source>
</evidence>
<reference evidence="9" key="2">
    <citation type="journal article" date="2023" name="IMA Fungus">
        <title>Comparative genomic study of the Penicillium genus elucidates a diverse pangenome and 15 lateral gene transfer events.</title>
        <authorList>
            <person name="Petersen C."/>
            <person name="Sorensen T."/>
            <person name="Nielsen M.R."/>
            <person name="Sondergaard T.E."/>
            <person name="Sorensen J.L."/>
            <person name="Fitzpatrick D.A."/>
            <person name="Frisvad J.C."/>
            <person name="Nielsen K.L."/>
        </authorList>
    </citation>
    <scope>NUCLEOTIDE SEQUENCE</scope>
    <source>
        <strain evidence="9">IBT 22155</strain>
    </source>
</reference>
<organism evidence="9 10">
    <name type="scientific">Penicillium bovifimosum</name>
    <dbReference type="NCBI Taxonomy" id="126998"/>
    <lineage>
        <taxon>Eukaryota</taxon>
        <taxon>Fungi</taxon>
        <taxon>Dikarya</taxon>
        <taxon>Ascomycota</taxon>
        <taxon>Pezizomycotina</taxon>
        <taxon>Eurotiomycetes</taxon>
        <taxon>Eurotiomycetidae</taxon>
        <taxon>Eurotiales</taxon>
        <taxon>Aspergillaceae</taxon>
        <taxon>Penicillium</taxon>
    </lineage>
</organism>
<dbReference type="Pfam" id="PF04082">
    <property type="entry name" value="Fungal_trans"/>
    <property type="match status" value="1"/>
</dbReference>
<dbReference type="OrthoDB" id="2154091at2759"/>
<evidence type="ECO:0000256" key="1">
    <source>
        <dbReference type="ARBA" id="ARBA00022723"/>
    </source>
</evidence>
<accession>A0A9W9GMR7</accession>
<evidence type="ECO:0000256" key="6">
    <source>
        <dbReference type="ARBA" id="ARBA00023242"/>
    </source>
</evidence>
<evidence type="ECO:0000256" key="4">
    <source>
        <dbReference type="ARBA" id="ARBA00023125"/>
    </source>
</evidence>
<dbReference type="AlphaFoldDB" id="A0A9W9GMR7"/>
<feature type="domain" description="Xylanolytic transcriptional activator regulatory" evidence="8">
    <location>
        <begin position="151"/>
        <end position="321"/>
    </location>
</feature>
<comment type="caution">
    <text evidence="9">The sequence shown here is derived from an EMBL/GenBank/DDBJ whole genome shotgun (WGS) entry which is preliminary data.</text>
</comment>
<keyword evidence="5" id="KW-0804">Transcription</keyword>
<evidence type="ECO:0000256" key="5">
    <source>
        <dbReference type="ARBA" id="ARBA00023163"/>
    </source>
</evidence>
<dbReference type="GO" id="GO:0008270">
    <property type="term" value="F:zinc ion binding"/>
    <property type="evidence" value="ECO:0007669"/>
    <property type="project" value="InterPro"/>
</dbReference>
<keyword evidence="2" id="KW-0862">Zinc</keyword>
<dbReference type="EMBL" id="JAPQKL010000006">
    <property type="protein sequence ID" value="KAJ5124312.1"/>
    <property type="molecule type" value="Genomic_DNA"/>
</dbReference>
<dbReference type="GO" id="GO:0006351">
    <property type="term" value="P:DNA-templated transcription"/>
    <property type="evidence" value="ECO:0007669"/>
    <property type="project" value="InterPro"/>
</dbReference>
<evidence type="ECO:0000259" key="8">
    <source>
        <dbReference type="Pfam" id="PF04082"/>
    </source>
</evidence>
<protein>
    <recommendedName>
        <fullName evidence="8">Xylanolytic transcriptional activator regulatory domain-containing protein</fullName>
    </recommendedName>
</protein>
<dbReference type="RefSeq" id="XP_056518711.1">
    <property type="nucleotide sequence ID" value="XM_056668881.1"/>
</dbReference>
<dbReference type="GO" id="GO:0003677">
    <property type="term" value="F:DNA binding"/>
    <property type="evidence" value="ECO:0007669"/>
    <property type="project" value="UniProtKB-KW"/>
</dbReference>
<name>A0A9W9GMR7_9EURO</name>
<dbReference type="InterPro" id="IPR051615">
    <property type="entry name" value="Transcr_Regulatory_Elem"/>
</dbReference>
<dbReference type="CDD" id="cd12148">
    <property type="entry name" value="fungal_TF_MHR"/>
    <property type="match status" value="1"/>
</dbReference>
<evidence type="ECO:0000256" key="2">
    <source>
        <dbReference type="ARBA" id="ARBA00022833"/>
    </source>
</evidence>
<keyword evidence="1" id="KW-0479">Metal-binding</keyword>
<feature type="compositionally biased region" description="Polar residues" evidence="7">
    <location>
        <begin position="113"/>
        <end position="128"/>
    </location>
</feature>
<evidence type="ECO:0000313" key="10">
    <source>
        <dbReference type="Proteomes" id="UP001149079"/>
    </source>
</evidence>
<dbReference type="PANTHER" id="PTHR31313:SF81">
    <property type="entry name" value="TY1 ENHANCER ACTIVATOR"/>
    <property type="match status" value="1"/>
</dbReference>
<evidence type="ECO:0000256" key="3">
    <source>
        <dbReference type="ARBA" id="ARBA00023015"/>
    </source>
</evidence>
<proteinExistence type="predicted"/>
<evidence type="ECO:0000256" key="7">
    <source>
        <dbReference type="SAM" id="MobiDB-lite"/>
    </source>
</evidence>
<reference evidence="9" key="1">
    <citation type="submission" date="2022-11" db="EMBL/GenBank/DDBJ databases">
        <authorList>
            <person name="Petersen C."/>
        </authorList>
    </citation>
    <scope>NUCLEOTIDE SEQUENCE</scope>
    <source>
        <strain evidence="9">IBT 22155</strain>
    </source>
</reference>
<sequence>MSRSSISASAGPLQQAAPLEMDAFDEPNCPLSPEAEVVLNLQIMEKEMGLRPAQFARRPSHSGSNVTTHRGTLRNEPETTVEETNNPPLTVDDKGQVRYFGYSSYMRMVSVLPQSKSSPTERASNSPLDKSLDSMEGEAMADSPETQMRLIDLFFKYQNAAIPILDEEAFRSGYMTGERSDYFSRFLLYSLLLRALNFDDDRQHRETLATIYTRRAKAKLLFELENPTIATIPGLCLFGYYLGGVGGDSWRACWLYPGIAYRLVFDFGLHEDCRKLVAAGLLTEVDQRVRRITLYGCYVLDKQVSYQGRPTAIHLDDLNVSQLSAQPVGATDQLVAAWIGLASVLNDILSIITGAPEKIYQNSSVKKLSEVSRKLLAWFMNLPQELQLDADRPIPPGVCALHIQFLATMILLNRPFATYIFNRGNKSVSQRPCLEGQTTDLSQQICTANPIRISKLLLTYRRQHGASKVFTTINPACLSAAVALISDIVSAKPGEDKEPEKTWLAAIMETLEEIIPWYPVAQQSRNTLAAIMKFCGLSDIINDLSSSQGNAPVEMLPDHGPTEAPGAGGNMVADWSFDLGFPFDSVYDVHDISLTGFYAQPCR</sequence>
<dbReference type="InterPro" id="IPR007219">
    <property type="entry name" value="XnlR_reg_dom"/>
</dbReference>
<keyword evidence="4" id="KW-0238">DNA-binding</keyword>
<keyword evidence="3" id="KW-0805">Transcription regulation</keyword>